<feature type="chain" id="PRO_5016736718" description="DUF4292 domain-containing protein" evidence="1">
    <location>
        <begin position="26"/>
        <end position="284"/>
    </location>
</feature>
<dbReference type="Proteomes" id="UP000253410">
    <property type="component" value="Unassembled WGS sequence"/>
</dbReference>
<dbReference type="PROSITE" id="PS51257">
    <property type="entry name" value="PROKAR_LIPOPROTEIN"/>
    <property type="match status" value="1"/>
</dbReference>
<evidence type="ECO:0008006" key="4">
    <source>
        <dbReference type="Google" id="ProtNLM"/>
    </source>
</evidence>
<dbReference type="AlphaFoldDB" id="A0A365Y5N2"/>
<organism evidence="2 3">
    <name type="scientific">Chitinophaga flava</name>
    <dbReference type="NCBI Taxonomy" id="2259036"/>
    <lineage>
        <taxon>Bacteria</taxon>
        <taxon>Pseudomonadati</taxon>
        <taxon>Bacteroidota</taxon>
        <taxon>Chitinophagia</taxon>
        <taxon>Chitinophagales</taxon>
        <taxon>Chitinophagaceae</taxon>
        <taxon>Chitinophaga</taxon>
    </lineage>
</organism>
<evidence type="ECO:0000256" key="1">
    <source>
        <dbReference type="SAM" id="SignalP"/>
    </source>
</evidence>
<sequence>MPLKAYSCMKKTLLLIIGIAGMAFSACRHPKQLARNTFPATDTSKLAAHRDTTSAEERNAFVENMLKGIRNNNINFNTFSGRMKLAFENESKSHNNLTATIRMKKDSIIWVSVAAPIIDEVMRAVITPDSLKLYNRMDKQVFLRKMSDAEDLLNIPFDFKTLQDLLIGNPVYLTDSVFGLVKTPAVISFSCENPKFTSLFNVFADDYGLQQSKVMDKDSLNPNRRSCELTYGDYANVAGRKFPTVRRIFVEEKSVTKIALDFTRYDFDVPLSFPFNTPASYKRM</sequence>
<reference evidence="2 3" key="1">
    <citation type="submission" date="2018-05" db="EMBL/GenBank/DDBJ databases">
        <title>Chitinophaga sp. K3CV102501T nov., isolated from isolated from a monsoon evergreen broad-leaved forest soil.</title>
        <authorList>
            <person name="Lv Y."/>
        </authorList>
    </citation>
    <scope>NUCLEOTIDE SEQUENCE [LARGE SCALE GENOMIC DNA]</scope>
    <source>
        <strain evidence="2 3">GDMCC 1.1325</strain>
    </source>
</reference>
<dbReference type="OrthoDB" id="849114at2"/>
<keyword evidence="3" id="KW-1185">Reference proteome</keyword>
<gene>
    <name evidence="2" type="ORF">DF182_15525</name>
</gene>
<dbReference type="EMBL" id="QFFJ01000001">
    <property type="protein sequence ID" value="RBL93897.1"/>
    <property type="molecule type" value="Genomic_DNA"/>
</dbReference>
<accession>A0A365Y5N2</accession>
<evidence type="ECO:0000313" key="2">
    <source>
        <dbReference type="EMBL" id="RBL93897.1"/>
    </source>
</evidence>
<dbReference type="Pfam" id="PF14125">
    <property type="entry name" value="DUF4292"/>
    <property type="match status" value="1"/>
</dbReference>
<comment type="caution">
    <text evidence="2">The sequence shown here is derived from an EMBL/GenBank/DDBJ whole genome shotgun (WGS) entry which is preliminary data.</text>
</comment>
<feature type="signal peptide" evidence="1">
    <location>
        <begin position="1"/>
        <end position="25"/>
    </location>
</feature>
<dbReference type="InterPro" id="IPR025634">
    <property type="entry name" value="DUF4292"/>
</dbReference>
<evidence type="ECO:0000313" key="3">
    <source>
        <dbReference type="Proteomes" id="UP000253410"/>
    </source>
</evidence>
<name>A0A365Y5N2_9BACT</name>
<keyword evidence="1" id="KW-0732">Signal</keyword>
<protein>
    <recommendedName>
        <fullName evidence="4">DUF4292 domain-containing protein</fullName>
    </recommendedName>
</protein>
<proteinExistence type="predicted"/>